<gene>
    <name evidence="1" type="ORF">BTO18_13385</name>
</gene>
<dbReference type="InterPro" id="IPR050583">
    <property type="entry name" value="Mycobacterial_A85_antigen"/>
</dbReference>
<evidence type="ECO:0000313" key="2">
    <source>
        <dbReference type="Proteomes" id="UP000238882"/>
    </source>
</evidence>
<dbReference type="RefSeq" id="WP_105016701.1">
    <property type="nucleotide sequence ID" value="NZ_MSCN01000001.1"/>
</dbReference>
<reference evidence="1 2" key="1">
    <citation type="submission" date="2016-12" db="EMBL/GenBank/DDBJ databases">
        <title>Trade-off between light-utilization and light-protection in marine flavobacteria.</title>
        <authorList>
            <person name="Kumagai Y."/>
            <person name="Yoshizawa S."/>
            <person name="Kogure K."/>
            <person name="Iwasaki W."/>
        </authorList>
    </citation>
    <scope>NUCLEOTIDE SEQUENCE [LARGE SCALE GENOMIC DNA]</scope>
    <source>
        <strain evidence="1 2">NBRC 108759</strain>
    </source>
</reference>
<dbReference type="AlphaFoldDB" id="A0A2S7WR89"/>
<dbReference type="SUPFAM" id="SSF53474">
    <property type="entry name" value="alpha/beta-Hydrolases"/>
    <property type="match status" value="1"/>
</dbReference>
<dbReference type="Gene3D" id="3.40.50.1820">
    <property type="entry name" value="alpha/beta hydrolase"/>
    <property type="match status" value="1"/>
</dbReference>
<sequence length="463" mass="53844">MKYKIALFALLISQINFGQITKTETQKIRKFSIIKMKSSSFGNQERTLKIALPENYDAKKKYPVIYTLDGYSLFEPTLNYVDVLSKTNDKDVENSGENVIPQCIIVSIIHTNRGFETEPNFNGMEYLEGPEKLKNFLISEVYPYINSTYNTSGFNAIIGHSNTSHFVTSLLFQEKNPFKNIIALSLVESVPNYNEIIIKKLKSAFNVSYFLGYGVRDNQFSKMAKQIQSSVSKDNIEVKKYNANHADLPTTALLDGIKFLFRAYKKFDDFTEISKQENFSPTSYFNNYQQKMKQIYGINTTINADDFDYLLVETINSKNKKAFEKLVKFDEKRNNLTYMPIVMFHDRKDLGDVIEAKKIAYEMLESKDFQVYRFLLGQLDNFSNFFINDLESAEEAISFLEQGKKNFKKYRLEFSYFIAKTAIETNTTLKKGIKNLKYCVKNYKKNRYFSQKELELLSKKIKS</sequence>
<evidence type="ECO:0008006" key="3">
    <source>
        <dbReference type="Google" id="ProtNLM"/>
    </source>
</evidence>
<name>A0A2S7WR89_9FLAO</name>
<dbReference type="Pfam" id="PF00756">
    <property type="entry name" value="Esterase"/>
    <property type="match status" value="1"/>
</dbReference>
<dbReference type="OrthoDB" id="9784036at2"/>
<dbReference type="PANTHER" id="PTHR48098">
    <property type="entry name" value="ENTEROCHELIN ESTERASE-RELATED"/>
    <property type="match status" value="1"/>
</dbReference>
<protein>
    <recommendedName>
        <fullName evidence="3">Esterase</fullName>
    </recommendedName>
</protein>
<evidence type="ECO:0000313" key="1">
    <source>
        <dbReference type="EMBL" id="PQJ80105.1"/>
    </source>
</evidence>
<dbReference type="InterPro" id="IPR000801">
    <property type="entry name" value="Esterase-like"/>
</dbReference>
<dbReference type="PANTHER" id="PTHR48098:SF6">
    <property type="entry name" value="FERRI-BACILLIBACTIN ESTERASE BESA"/>
    <property type="match status" value="1"/>
</dbReference>
<accession>A0A2S7WR89</accession>
<keyword evidence="2" id="KW-1185">Reference proteome</keyword>
<proteinExistence type="predicted"/>
<organism evidence="1 2">
    <name type="scientific">Polaribacter porphyrae</name>
    <dbReference type="NCBI Taxonomy" id="1137780"/>
    <lineage>
        <taxon>Bacteria</taxon>
        <taxon>Pseudomonadati</taxon>
        <taxon>Bacteroidota</taxon>
        <taxon>Flavobacteriia</taxon>
        <taxon>Flavobacteriales</taxon>
        <taxon>Flavobacteriaceae</taxon>
    </lineage>
</organism>
<dbReference type="Proteomes" id="UP000238882">
    <property type="component" value="Unassembled WGS sequence"/>
</dbReference>
<dbReference type="InterPro" id="IPR029058">
    <property type="entry name" value="AB_hydrolase_fold"/>
</dbReference>
<comment type="caution">
    <text evidence="1">The sequence shown here is derived from an EMBL/GenBank/DDBJ whole genome shotgun (WGS) entry which is preliminary data.</text>
</comment>
<dbReference type="EMBL" id="MSCN01000001">
    <property type="protein sequence ID" value="PQJ80105.1"/>
    <property type="molecule type" value="Genomic_DNA"/>
</dbReference>